<sequence length="166" mass="19368">MSEVITITKEELKAMIAAEVAKNSLPRIKKDFRDVMVQREELSEINNKYPHIADRLSKTFVSQIGGMSTDRKRYDASLLPELYTRKRYAHGREYHHDKILLIDLHDNLRKLSLNVLGASIIKDLDDDEFDYSLFAYEKLKTCFLELYAERISKEEVILSEISKVEV</sequence>
<dbReference type="Proteomes" id="UP000032278">
    <property type="component" value="Unassembled WGS sequence"/>
</dbReference>
<proteinExistence type="predicted"/>
<protein>
    <recommendedName>
        <fullName evidence="3">Phage protein</fullName>
    </recommendedName>
</protein>
<comment type="caution">
    <text evidence="1">The sequence shown here is derived from an EMBL/GenBank/DDBJ whole genome shotgun (WGS) entry which is preliminary data.</text>
</comment>
<name>A0AAW3GMK9_STRSZ</name>
<evidence type="ECO:0000313" key="2">
    <source>
        <dbReference type="Proteomes" id="UP000032278"/>
    </source>
</evidence>
<dbReference type="RefSeq" id="WP_043036730.1">
    <property type="nucleotide sequence ID" value="NZ_JAUE01000033.1"/>
</dbReference>
<organism evidence="1 2">
    <name type="scientific">Streptococcus equi subsp. zooepidemicus Sz4is</name>
    <dbReference type="NCBI Taxonomy" id="1381082"/>
    <lineage>
        <taxon>Bacteria</taxon>
        <taxon>Bacillati</taxon>
        <taxon>Bacillota</taxon>
        <taxon>Bacilli</taxon>
        <taxon>Lactobacillales</taxon>
        <taxon>Streptococcaceae</taxon>
        <taxon>Streptococcus</taxon>
    </lineage>
</organism>
<dbReference type="EMBL" id="JAUE01000033">
    <property type="protein sequence ID" value="KIS18001.1"/>
    <property type="molecule type" value="Genomic_DNA"/>
</dbReference>
<evidence type="ECO:0000313" key="1">
    <source>
        <dbReference type="EMBL" id="KIS18001.1"/>
    </source>
</evidence>
<reference evidence="1 2" key="1">
    <citation type="submission" date="2013-11" db="EMBL/GenBank/DDBJ databases">
        <authorList>
            <person name="da Piedade I."/>
            <person name="Tang M.H.E."/>
            <person name="Bojesen A.M."/>
        </authorList>
    </citation>
    <scope>NUCLEOTIDE SEQUENCE [LARGE SCALE GENOMIC DNA]</scope>
    <source>
        <strain evidence="1 2">Sz4is</strain>
    </source>
</reference>
<dbReference type="AlphaFoldDB" id="A0AAW3GMK9"/>
<gene>
    <name evidence="1" type="ORF">AT55_00050</name>
</gene>
<evidence type="ECO:0008006" key="3">
    <source>
        <dbReference type="Google" id="ProtNLM"/>
    </source>
</evidence>
<accession>A0AAW3GMK9</accession>